<gene>
    <name evidence="2" type="ORF">BDK51DRAFT_40054</name>
</gene>
<dbReference type="AlphaFoldDB" id="A0A4P9W9W1"/>
<name>A0A4P9W9W1_9FUNG</name>
<evidence type="ECO:0000313" key="2">
    <source>
        <dbReference type="EMBL" id="RKO87928.1"/>
    </source>
</evidence>
<dbReference type="EMBL" id="KZ997064">
    <property type="protein sequence ID" value="RKO87928.1"/>
    <property type="molecule type" value="Genomic_DNA"/>
</dbReference>
<evidence type="ECO:0000313" key="3">
    <source>
        <dbReference type="Proteomes" id="UP000269721"/>
    </source>
</evidence>
<feature type="region of interest" description="Disordered" evidence="1">
    <location>
        <begin position="176"/>
        <end position="216"/>
    </location>
</feature>
<accession>A0A4P9W9W1</accession>
<protein>
    <submittedName>
        <fullName evidence="2">Uncharacterized protein</fullName>
    </submittedName>
</protein>
<sequence>MHDVRNIACSTGAWAVSSAVVSVEKKNAIKKIKSIHGDHRLLEADTTEGEVDAERLAEEALRALGVALAAAANEALGQSEFAGGTMVRSRLEHEHEQTYVLHWGGSGERGGGKESGGTFLSLHPKGGLVGIVGWKNVRKSEFQIPCMNRADVWVVMEDAGTAGRRYSRMEDVRKSNIGNSERGVTVAPNSGASGSPSIPKMAKKDAQGMKAGYCGS</sequence>
<proteinExistence type="predicted"/>
<organism evidence="2 3">
    <name type="scientific">Blyttiomyces helicus</name>
    <dbReference type="NCBI Taxonomy" id="388810"/>
    <lineage>
        <taxon>Eukaryota</taxon>
        <taxon>Fungi</taxon>
        <taxon>Fungi incertae sedis</taxon>
        <taxon>Chytridiomycota</taxon>
        <taxon>Chytridiomycota incertae sedis</taxon>
        <taxon>Chytridiomycetes</taxon>
        <taxon>Chytridiomycetes incertae sedis</taxon>
        <taxon>Blyttiomyces</taxon>
    </lineage>
</organism>
<reference evidence="3" key="1">
    <citation type="journal article" date="2018" name="Nat. Microbiol.">
        <title>Leveraging single-cell genomics to expand the fungal tree of life.</title>
        <authorList>
            <person name="Ahrendt S.R."/>
            <person name="Quandt C.A."/>
            <person name="Ciobanu D."/>
            <person name="Clum A."/>
            <person name="Salamov A."/>
            <person name="Andreopoulos B."/>
            <person name="Cheng J.F."/>
            <person name="Woyke T."/>
            <person name="Pelin A."/>
            <person name="Henrissat B."/>
            <person name="Reynolds N.K."/>
            <person name="Benny G.L."/>
            <person name="Smith M.E."/>
            <person name="James T.Y."/>
            <person name="Grigoriev I.V."/>
        </authorList>
    </citation>
    <scope>NUCLEOTIDE SEQUENCE [LARGE SCALE GENOMIC DNA]</scope>
</reference>
<evidence type="ECO:0000256" key="1">
    <source>
        <dbReference type="SAM" id="MobiDB-lite"/>
    </source>
</evidence>
<keyword evidence="3" id="KW-1185">Reference proteome</keyword>
<dbReference type="Proteomes" id="UP000269721">
    <property type="component" value="Unassembled WGS sequence"/>
</dbReference>
<feature type="compositionally biased region" description="Polar residues" evidence="1">
    <location>
        <begin position="187"/>
        <end position="196"/>
    </location>
</feature>